<dbReference type="EMBL" id="JAUUTY010000003">
    <property type="protein sequence ID" value="KAK1670474.1"/>
    <property type="molecule type" value="Genomic_DNA"/>
</dbReference>
<dbReference type="PANTHER" id="PTHR12555:SF13">
    <property type="entry name" value="UBIQUITIN RECOGNITION FACTOR IN ER-ASSOCIATED DEGRADATION PROTEIN 1"/>
    <property type="match status" value="1"/>
</dbReference>
<protein>
    <recommendedName>
        <fullName evidence="3">Ubiquitin fusion degradation protein UFD1 N-terminal subdomain 1 domain-containing protein</fullName>
    </recommendedName>
</protein>
<dbReference type="GO" id="GO:0031593">
    <property type="term" value="F:polyubiquitin modification-dependent protein binding"/>
    <property type="evidence" value="ECO:0007669"/>
    <property type="project" value="TreeGrafter"/>
</dbReference>
<dbReference type="Pfam" id="PF03152">
    <property type="entry name" value="UFD1_N1"/>
    <property type="match status" value="1"/>
</dbReference>
<evidence type="ECO:0000259" key="3">
    <source>
        <dbReference type="Pfam" id="PF03152"/>
    </source>
</evidence>
<evidence type="ECO:0000313" key="5">
    <source>
        <dbReference type="Proteomes" id="UP001231189"/>
    </source>
</evidence>
<dbReference type="AlphaFoldDB" id="A0AAD8T6M7"/>
<gene>
    <name evidence="4" type="ORF">QYE76_058633</name>
</gene>
<feature type="domain" description="Ubiquitin fusion degradation protein UFD1 N-terminal subdomain 1" evidence="3">
    <location>
        <begin position="99"/>
        <end position="165"/>
    </location>
</feature>
<dbReference type="Proteomes" id="UP001231189">
    <property type="component" value="Unassembled WGS sequence"/>
</dbReference>
<accession>A0AAD8T6M7</accession>
<dbReference type="GO" id="GO:0006511">
    <property type="term" value="P:ubiquitin-dependent protein catabolic process"/>
    <property type="evidence" value="ECO:0007669"/>
    <property type="project" value="InterPro"/>
</dbReference>
<evidence type="ECO:0000256" key="2">
    <source>
        <dbReference type="ARBA" id="ARBA00022786"/>
    </source>
</evidence>
<keyword evidence="5" id="KW-1185">Reference proteome</keyword>
<dbReference type="GO" id="GO:0034098">
    <property type="term" value="C:VCP-NPL4-UFD1 AAA ATPase complex"/>
    <property type="evidence" value="ECO:0007669"/>
    <property type="project" value="TreeGrafter"/>
</dbReference>
<keyword evidence="2" id="KW-0833">Ubl conjugation pathway</keyword>
<name>A0AAD8T6M7_LOLMU</name>
<dbReference type="GO" id="GO:0036503">
    <property type="term" value="P:ERAD pathway"/>
    <property type="evidence" value="ECO:0007669"/>
    <property type="project" value="TreeGrafter"/>
</dbReference>
<dbReference type="InterPro" id="IPR004854">
    <property type="entry name" value="Ufd1-like"/>
</dbReference>
<proteinExistence type="inferred from homology"/>
<evidence type="ECO:0000313" key="4">
    <source>
        <dbReference type="EMBL" id="KAK1670474.1"/>
    </source>
</evidence>
<dbReference type="Gene3D" id="2.40.40.50">
    <property type="entry name" value="Ubiquitin fusion degradation protein UFD1, N-terminal domain"/>
    <property type="match status" value="1"/>
</dbReference>
<comment type="similarity">
    <text evidence="1">Belongs to the UFD1 family.</text>
</comment>
<organism evidence="4 5">
    <name type="scientific">Lolium multiflorum</name>
    <name type="common">Italian ryegrass</name>
    <name type="synonym">Lolium perenne subsp. multiflorum</name>
    <dbReference type="NCBI Taxonomy" id="4521"/>
    <lineage>
        <taxon>Eukaryota</taxon>
        <taxon>Viridiplantae</taxon>
        <taxon>Streptophyta</taxon>
        <taxon>Embryophyta</taxon>
        <taxon>Tracheophyta</taxon>
        <taxon>Spermatophyta</taxon>
        <taxon>Magnoliopsida</taxon>
        <taxon>Liliopsida</taxon>
        <taxon>Poales</taxon>
        <taxon>Poaceae</taxon>
        <taxon>BOP clade</taxon>
        <taxon>Pooideae</taxon>
        <taxon>Poodae</taxon>
        <taxon>Poeae</taxon>
        <taxon>Poeae Chloroplast Group 2 (Poeae type)</taxon>
        <taxon>Loliodinae</taxon>
        <taxon>Loliinae</taxon>
        <taxon>Lolium</taxon>
    </lineage>
</organism>
<dbReference type="PANTHER" id="PTHR12555">
    <property type="entry name" value="UBIQUITIN FUSION DEGRADATON PROTEIN 1"/>
    <property type="match status" value="1"/>
</dbReference>
<evidence type="ECO:0000256" key="1">
    <source>
        <dbReference type="ARBA" id="ARBA00006043"/>
    </source>
</evidence>
<dbReference type="InterPro" id="IPR042299">
    <property type="entry name" value="Ufd1-like_Nn"/>
</dbReference>
<sequence>MNRSNRRGTAARTLCSGGLAGSRAFWASDFASASNWPCWVLGLACAMDDDGEVWLHRKKSKTKMPLMAAPLPAKRRALGAGTAFTIEPKILAEHHLASQTKPQLESGDKFIMPPSALDRLASLHIKYPMLFEVRNTAAERTSHCGVLEFIAEEGMIYMPYWVRPCLAYFHTLYL</sequence>
<reference evidence="4" key="1">
    <citation type="submission" date="2023-07" db="EMBL/GenBank/DDBJ databases">
        <title>A chromosome-level genome assembly of Lolium multiflorum.</title>
        <authorList>
            <person name="Chen Y."/>
            <person name="Copetti D."/>
            <person name="Kolliker R."/>
            <person name="Studer B."/>
        </authorList>
    </citation>
    <scope>NUCLEOTIDE SEQUENCE</scope>
    <source>
        <strain evidence="4">02402/16</strain>
        <tissue evidence="4">Leaf</tissue>
    </source>
</reference>
<dbReference type="InterPro" id="IPR055417">
    <property type="entry name" value="UFD1_N1"/>
</dbReference>
<comment type="caution">
    <text evidence="4">The sequence shown here is derived from an EMBL/GenBank/DDBJ whole genome shotgun (WGS) entry which is preliminary data.</text>
</comment>